<dbReference type="GeneID" id="29004371"/>
<proteinExistence type="predicted"/>
<evidence type="ECO:0000256" key="1">
    <source>
        <dbReference type="SAM" id="Phobius"/>
    </source>
</evidence>
<dbReference type="EMBL" id="KV440999">
    <property type="protein sequence ID" value="OAD67458.1"/>
    <property type="molecule type" value="Genomic_DNA"/>
</dbReference>
<dbReference type="Proteomes" id="UP000077315">
    <property type="component" value="Unassembled WGS sequence"/>
</dbReference>
<protein>
    <submittedName>
        <fullName evidence="2">Uncharacterized protein</fullName>
    </submittedName>
</protein>
<dbReference type="VEuPathDB" id="FungiDB:PHYBLDRAFT_79452"/>
<gene>
    <name evidence="2" type="ORF">PHYBLDRAFT_79452</name>
</gene>
<accession>A0A167K853</accession>
<dbReference type="InParanoid" id="A0A167K853"/>
<evidence type="ECO:0000313" key="2">
    <source>
        <dbReference type="EMBL" id="OAD67458.1"/>
    </source>
</evidence>
<evidence type="ECO:0000313" key="3">
    <source>
        <dbReference type="Proteomes" id="UP000077315"/>
    </source>
</evidence>
<keyword evidence="3" id="KW-1185">Reference proteome</keyword>
<sequence length="159" mass="17543">MKKLADSSAGAKYSFILIPSFQSPYLACMQFENPTVFKTSAIVGGSVSLCISLVFGHSSSPVTRAVPCLYPTIVAQHSIRTPTTIEQYTRFNLDCKHTQYLSTSIDTTKEAPVFEVLSQHIFVSFPFSACHLSFCLLVGWSVVWNTFIVSLVAPFFVSL</sequence>
<dbReference type="AlphaFoldDB" id="A0A167K853"/>
<keyword evidence="1" id="KW-0472">Membrane</keyword>
<feature type="transmembrane region" description="Helical" evidence="1">
    <location>
        <begin position="134"/>
        <end position="157"/>
    </location>
</feature>
<reference evidence="3" key="1">
    <citation type="submission" date="2015-06" db="EMBL/GenBank/DDBJ databases">
        <title>Expansion of signal transduction pathways in fungi by whole-genome duplication.</title>
        <authorList>
            <consortium name="DOE Joint Genome Institute"/>
            <person name="Corrochano L.M."/>
            <person name="Kuo A."/>
            <person name="Marcet-Houben M."/>
            <person name="Polaino S."/>
            <person name="Salamov A."/>
            <person name="Villalobos J.M."/>
            <person name="Alvarez M.I."/>
            <person name="Avalos J."/>
            <person name="Benito E.P."/>
            <person name="Benoit I."/>
            <person name="Burger G."/>
            <person name="Camino L.P."/>
            <person name="Canovas D."/>
            <person name="Cerda-Olmedo E."/>
            <person name="Cheng J.-F."/>
            <person name="Dominguez A."/>
            <person name="Elias M."/>
            <person name="Eslava A.P."/>
            <person name="Glaser F."/>
            <person name="Grimwood J."/>
            <person name="Gutierrez G."/>
            <person name="Heitman J."/>
            <person name="Henrissat B."/>
            <person name="Iturriaga E.A."/>
            <person name="Lang B.F."/>
            <person name="Lavin J.L."/>
            <person name="Lee S."/>
            <person name="Li W."/>
            <person name="Lindquist E."/>
            <person name="Lopez-Garcia S."/>
            <person name="Luque E.M."/>
            <person name="Marcos A.T."/>
            <person name="Martin J."/>
            <person name="McCluskey K."/>
            <person name="Medina H.R."/>
            <person name="Miralles-Duran A."/>
            <person name="Miyazaki A."/>
            <person name="Munoz-Torres E."/>
            <person name="Oguiza J.A."/>
            <person name="Ohm R."/>
            <person name="Olmedo M."/>
            <person name="Orejas M."/>
            <person name="Ortiz-Castellanos L."/>
            <person name="Pisabarro A.G."/>
            <person name="Rodriguez-Romero J."/>
            <person name="Ruiz-Herrera J."/>
            <person name="Ruiz-Vazquez R."/>
            <person name="Sanz C."/>
            <person name="Schackwitz W."/>
            <person name="Schmutz J."/>
            <person name="Shahriari M."/>
            <person name="Shelest E."/>
            <person name="Silva-Franco F."/>
            <person name="Soanes D."/>
            <person name="Syed K."/>
            <person name="Tagua V.G."/>
            <person name="Talbot N.J."/>
            <person name="Thon M."/>
            <person name="De vries R.P."/>
            <person name="Wiebenga A."/>
            <person name="Yadav J.S."/>
            <person name="Braun E.L."/>
            <person name="Baker S."/>
            <person name="Garre V."/>
            <person name="Horwitz B."/>
            <person name="Torres-Martinez S."/>
            <person name="Idnurm A."/>
            <person name="Herrera-Estrella A."/>
            <person name="Gabaldon T."/>
            <person name="Grigoriev I.V."/>
        </authorList>
    </citation>
    <scope>NUCLEOTIDE SEQUENCE [LARGE SCALE GENOMIC DNA]</scope>
    <source>
        <strain evidence="3">NRRL 1555(-)</strain>
    </source>
</reference>
<keyword evidence="1" id="KW-0812">Transmembrane</keyword>
<organism evidence="2 3">
    <name type="scientific">Phycomyces blakesleeanus (strain ATCC 8743b / DSM 1359 / FGSC 10004 / NBRC 33097 / NRRL 1555)</name>
    <dbReference type="NCBI Taxonomy" id="763407"/>
    <lineage>
        <taxon>Eukaryota</taxon>
        <taxon>Fungi</taxon>
        <taxon>Fungi incertae sedis</taxon>
        <taxon>Mucoromycota</taxon>
        <taxon>Mucoromycotina</taxon>
        <taxon>Mucoromycetes</taxon>
        <taxon>Mucorales</taxon>
        <taxon>Phycomycetaceae</taxon>
        <taxon>Phycomyces</taxon>
    </lineage>
</organism>
<keyword evidence="1" id="KW-1133">Transmembrane helix</keyword>
<dbReference type="RefSeq" id="XP_018285498.1">
    <property type="nucleotide sequence ID" value="XM_018443466.1"/>
</dbReference>
<name>A0A167K853_PHYB8</name>